<dbReference type="CDD" id="cd06170">
    <property type="entry name" value="LuxR_C_like"/>
    <property type="match status" value="1"/>
</dbReference>
<protein>
    <submittedName>
        <fullName evidence="5">Two-component system response regulator NarL</fullName>
    </submittedName>
</protein>
<dbReference type="Proteomes" id="UP001064262">
    <property type="component" value="Unassembled WGS sequence"/>
</dbReference>
<dbReference type="AlphaFoldDB" id="A0A9J6PTM2"/>
<name>A0A9J6PTM2_9GAMM</name>
<dbReference type="SUPFAM" id="SSF46894">
    <property type="entry name" value="C-terminal effector domain of the bipartite response regulators"/>
    <property type="match status" value="1"/>
</dbReference>
<evidence type="ECO:0000313" key="6">
    <source>
        <dbReference type="Proteomes" id="UP001064262"/>
    </source>
</evidence>
<feature type="domain" description="Response regulatory" evidence="4">
    <location>
        <begin position="6"/>
        <end position="122"/>
    </location>
</feature>
<dbReference type="GO" id="GO:0003677">
    <property type="term" value="F:DNA binding"/>
    <property type="evidence" value="ECO:0007669"/>
    <property type="project" value="UniProtKB-KW"/>
</dbReference>
<keyword evidence="6" id="KW-1185">Reference proteome</keyword>
<dbReference type="SMART" id="SM00448">
    <property type="entry name" value="REC"/>
    <property type="match status" value="1"/>
</dbReference>
<organism evidence="5 6">
    <name type="scientific">Winslowiella arboricola</name>
    <dbReference type="NCBI Taxonomy" id="2978220"/>
    <lineage>
        <taxon>Bacteria</taxon>
        <taxon>Pseudomonadati</taxon>
        <taxon>Pseudomonadota</taxon>
        <taxon>Gammaproteobacteria</taxon>
        <taxon>Enterobacterales</taxon>
        <taxon>Erwiniaceae</taxon>
        <taxon>Winslowiella</taxon>
    </lineage>
</organism>
<keyword evidence="2" id="KW-0597">Phosphoprotein</keyword>
<evidence type="ECO:0000259" key="4">
    <source>
        <dbReference type="PROSITE" id="PS50110"/>
    </source>
</evidence>
<keyword evidence="1" id="KW-0238">DNA-binding</keyword>
<dbReference type="InterPro" id="IPR039420">
    <property type="entry name" value="WalR-like"/>
</dbReference>
<dbReference type="SMART" id="SM00421">
    <property type="entry name" value="HTH_LUXR"/>
    <property type="match status" value="1"/>
</dbReference>
<dbReference type="InterPro" id="IPR011006">
    <property type="entry name" value="CheY-like_superfamily"/>
</dbReference>
<sequence>MTKPTTVLLIDDHPLLRHGVRQLIATDPRLEVIAEAGDGVQGIALAEQYRPDLILLDLYMPALHGLDTLIQLRERSFIGRILIFSASDKQEDVVSAFRHGADGYLLKNMAGDDLLKNLHQAVAGQVVLSGSLTNVLVGSLRSARGAPETSMQQLTRRERDILKLIAQGLTNKAIARKLVITESTVKVHVKHLLKKMKLKSRVEAAVWAHHNGNE</sequence>
<dbReference type="RefSeq" id="WP_267144078.1">
    <property type="nucleotide sequence ID" value="NZ_JAODIL010000080.1"/>
</dbReference>
<dbReference type="PROSITE" id="PS50110">
    <property type="entry name" value="RESPONSE_REGULATORY"/>
    <property type="match status" value="1"/>
</dbReference>
<dbReference type="Pfam" id="PF00196">
    <property type="entry name" value="GerE"/>
    <property type="match status" value="1"/>
</dbReference>
<dbReference type="GO" id="GO:0006355">
    <property type="term" value="P:regulation of DNA-templated transcription"/>
    <property type="evidence" value="ECO:0007669"/>
    <property type="project" value="InterPro"/>
</dbReference>
<dbReference type="PROSITE" id="PS50043">
    <property type="entry name" value="HTH_LUXR_2"/>
    <property type="match status" value="1"/>
</dbReference>
<dbReference type="InterPro" id="IPR000792">
    <property type="entry name" value="Tscrpt_reg_LuxR_C"/>
</dbReference>
<gene>
    <name evidence="5" type="primary">narL</name>
    <name evidence="5" type="ORF">N5923_21335</name>
</gene>
<proteinExistence type="predicted"/>
<dbReference type="GO" id="GO:0000160">
    <property type="term" value="P:phosphorelay signal transduction system"/>
    <property type="evidence" value="ECO:0007669"/>
    <property type="project" value="InterPro"/>
</dbReference>
<feature type="modified residue" description="4-aspartylphosphate" evidence="2">
    <location>
        <position position="57"/>
    </location>
</feature>
<evidence type="ECO:0000256" key="1">
    <source>
        <dbReference type="ARBA" id="ARBA00023125"/>
    </source>
</evidence>
<dbReference type="InterPro" id="IPR001789">
    <property type="entry name" value="Sig_transdc_resp-reg_receiver"/>
</dbReference>
<dbReference type="PRINTS" id="PR00038">
    <property type="entry name" value="HTHLUXR"/>
</dbReference>
<evidence type="ECO:0000256" key="2">
    <source>
        <dbReference type="PROSITE-ProRule" id="PRU00169"/>
    </source>
</evidence>
<dbReference type="SUPFAM" id="SSF52172">
    <property type="entry name" value="CheY-like"/>
    <property type="match status" value="1"/>
</dbReference>
<dbReference type="PANTHER" id="PTHR43214:SF38">
    <property type="entry name" value="NITRATE_NITRITE RESPONSE REGULATOR PROTEIN NARL"/>
    <property type="match status" value="1"/>
</dbReference>
<reference evidence="5" key="1">
    <citation type="submission" date="2022-09" db="EMBL/GenBank/DDBJ databases">
        <title>Winslowiella arboricola sp. nov., isolated from bleeding cankers on broadleaf hosts.</title>
        <authorList>
            <person name="Brady C."/>
            <person name="Kaur S."/>
            <person name="Crampton B."/>
            <person name="Maddock D."/>
            <person name="Arnold D."/>
            <person name="Denman S."/>
        </authorList>
    </citation>
    <scope>NUCLEOTIDE SEQUENCE</scope>
    <source>
        <strain evidence="5">BAC 15a-03b</strain>
    </source>
</reference>
<evidence type="ECO:0000259" key="3">
    <source>
        <dbReference type="PROSITE" id="PS50043"/>
    </source>
</evidence>
<dbReference type="Gene3D" id="3.40.50.2300">
    <property type="match status" value="1"/>
</dbReference>
<accession>A0A9J6PTM2</accession>
<dbReference type="EMBL" id="JAODIM010000043">
    <property type="protein sequence ID" value="MCU5780038.1"/>
    <property type="molecule type" value="Genomic_DNA"/>
</dbReference>
<dbReference type="PROSITE" id="PS00622">
    <property type="entry name" value="HTH_LUXR_1"/>
    <property type="match status" value="1"/>
</dbReference>
<dbReference type="Pfam" id="PF00072">
    <property type="entry name" value="Response_reg"/>
    <property type="match status" value="1"/>
</dbReference>
<dbReference type="InterPro" id="IPR016032">
    <property type="entry name" value="Sig_transdc_resp-reg_C-effctor"/>
</dbReference>
<dbReference type="PANTHER" id="PTHR43214">
    <property type="entry name" value="TWO-COMPONENT RESPONSE REGULATOR"/>
    <property type="match status" value="1"/>
</dbReference>
<feature type="domain" description="HTH luxR-type" evidence="3">
    <location>
        <begin position="147"/>
        <end position="212"/>
    </location>
</feature>
<comment type="caution">
    <text evidence="5">The sequence shown here is derived from an EMBL/GenBank/DDBJ whole genome shotgun (WGS) entry which is preliminary data.</text>
</comment>
<dbReference type="NCBIfam" id="NF007935">
    <property type="entry name" value="PRK10651.1"/>
    <property type="match status" value="1"/>
</dbReference>
<evidence type="ECO:0000313" key="5">
    <source>
        <dbReference type="EMBL" id="MCU5780038.1"/>
    </source>
</evidence>